<keyword evidence="2" id="KW-1185">Reference proteome</keyword>
<evidence type="ECO:0000313" key="2">
    <source>
        <dbReference type="Proteomes" id="UP001257909"/>
    </source>
</evidence>
<organism evidence="1 2">
    <name type="scientific">Rheinheimera soli</name>
    <dbReference type="NCBI Taxonomy" id="443616"/>
    <lineage>
        <taxon>Bacteria</taxon>
        <taxon>Pseudomonadati</taxon>
        <taxon>Pseudomonadota</taxon>
        <taxon>Gammaproteobacteria</taxon>
        <taxon>Chromatiales</taxon>
        <taxon>Chromatiaceae</taxon>
        <taxon>Rheinheimera</taxon>
    </lineage>
</organism>
<proteinExistence type="predicted"/>
<reference evidence="1 2" key="1">
    <citation type="submission" date="2023-07" db="EMBL/GenBank/DDBJ databases">
        <title>Sorghum-associated microbial communities from plants grown in Nebraska, USA.</title>
        <authorList>
            <person name="Schachtman D."/>
        </authorList>
    </citation>
    <scope>NUCLEOTIDE SEQUENCE [LARGE SCALE GENOMIC DNA]</scope>
    <source>
        <strain evidence="1 2">4138</strain>
    </source>
</reference>
<sequence>MKSSIDEKIALEHQAAKLFMRLYQHKFGVKMQHIWHNEPAKPDVSCYLEQQRLDLEIAHLYGSEAEAMKILGRELKGGTLEALQSLTQFPVAERLLQALDKLIINKAQKSYDSEKVWLVIRNAHPDWHAEELAQTPHLLQIPPKHPFEQIWLVADMTGQAGLMPLYPVALTESLKEKGV</sequence>
<name>A0ABU1VVK9_9GAMM</name>
<accession>A0ABU1VVK9</accession>
<dbReference type="EMBL" id="JAVDWR010000001">
    <property type="protein sequence ID" value="MDR7119620.1"/>
    <property type="molecule type" value="Genomic_DNA"/>
</dbReference>
<dbReference type="Proteomes" id="UP001257909">
    <property type="component" value="Unassembled WGS sequence"/>
</dbReference>
<dbReference type="RefSeq" id="WP_310274299.1">
    <property type="nucleotide sequence ID" value="NZ_JAVDWR010000001.1"/>
</dbReference>
<gene>
    <name evidence="1" type="ORF">J2W69_000535</name>
</gene>
<evidence type="ECO:0000313" key="1">
    <source>
        <dbReference type="EMBL" id="MDR7119620.1"/>
    </source>
</evidence>
<comment type="caution">
    <text evidence="1">The sequence shown here is derived from an EMBL/GenBank/DDBJ whole genome shotgun (WGS) entry which is preliminary data.</text>
</comment>
<protein>
    <submittedName>
        <fullName evidence="1">Uncharacterized protein</fullName>
    </submittedName>
</protein>